<organism evidence="1 2">
    <name type="scientific">Helicovermis profundi</name>
    <dbReference type="NCBI Taxonomy" id="3065157"/>
    <lineage>
        <taxon>Bacteria</taxon>
        <taxon>Bacillati</taxon>
        <taxon>Bacillota</taxon>
        <taxon>Clostridia</taxon>
        <taxon>Helicovermis</taxon>
    </lineage>
</organism>
<reference evidence="1 2" key="1">
    <citation type="submission" date="2023-08" db="EMBL/GenBank/DDBJ databases">
        <title>Helicovermis profunda gen. nov., sp. nov., a novel mesophilic, fermentative bacterium within the Bacillota from a deep-sea hydrothermal vent chimney.</title>
        <authorList>
            <person name="Miyazaki U."/>
            <person name="Mizutani D."/>
            <person name="Hashimoto Y."/>
            <person name="Tame A."/>
            <person name="Sawayama S."/>
            <person name="Miyazaki J."/>
            <person name="Takai K."/>
            <person name="Nakagawa S."/>
        </authorList>
    </citation>
    <scope>NUCLEOTIDE SEQUENCE [LARGE SCALE GENOMIC DNA]</scope>
    <source>
        <strain evidence="1 2">S502</strain>
    </source>
</reference>
<dbReference type="AlphaFoldDB" id="A0AAU9ECE3"/>
<dbReference type="EMBL" id="AP028654">
    <property type="protein sequence ID" value="BEP29622.1"/>
    <property type="molecule type" value="Genomic_DNA"/>
</dbReference>
<proteinExistence type="predicted"/>
<accession>A0AAU9ECE3</accession>
<sequence>MKVLFFDSNKDKLNMLLKESSKRKITYFLLGVSEKDELVKFFRKYIIDVVVAKKEIYDFLITNDTINNLEELIFIEITSKTLAGNCIYKYDSCEKILNKIMYNIDNNSITKILNITSNNYYSCDHFANFICKSLGAKKLKILQIDLQYLSEASKKCNWDEITNSILNLSSNEKIDVSFFLSENNFLLYRPFNNEIDISDSINNLLIILEKLKNSANFDYIILNNGLRISDLLYSLIEKSNISLILDYKRNYREQRYLEELKKNKTFKKHIFISNYIDLDSICENSMEKIVHEAILSIR</sequence>
<keyword evidence="2" id="KW-1185">Reference proteome</keyword>
<dbReference type="KEGG" id="hprf:HLPR_19530"/>
<evidence type="ECO:0000313" key="1">
    <source>
        <dbReference type="EMBL" id="BEP29622.1"/>
    </source>
</evidence>
<dbReference type="Proteomes" id="UP001321786">
    <property type="component" value="Chromosome"/>
</dbReference>
<gene>
    <name evidence="1" type="ORF">HLPR_19530</name>
</gene>
<protein>
    <submittedName>
        <fullName evidence="1">Uncharacterized protein</fullName>
    </submittedName>
</protein>
<evidence type="ECO:0000313" key="2">
    <source>
        <dbReference type="Proteomes" id="UP001321786"/>
    </source>
</evidence>
<dbReference type="RefSeq" id="WP_338535247.1">
    <property type="nucleotide sequence ID" value="NZ_AP028654.1"/>
</dbReference>
<name>A0AAU9ECE3_9FIRM</name>